<dbReference type="InterPro" id="IPR011050">
    <property type="entry name" value="Pectin_lyase_fold/virulence"/>
</dbReference>
<dbReference type="EMBL" id="SNRX01000114">
    <property type="protein sequence ID" value="KAA6300238.1"/>
    <property type="molecule type" value="Genomic_DNA"/>
</dbReference>
<dbReference type="InterPro" id="IPR012334">
    <property type="entry name" value="Pectin_lyas_fold"/>
</dbReference>
<dbReference type="SUPFAM" id="SSF51126">
    <property type="entry name" value="Pectin lyase-like"/>
    <property type="match status" value="1"/>
</dbReference>
<gene>
    <name evidence="3" type="ORF">EZS26_003618</name>
</gene>
<dbReference type="AlphaFoldDB" id="A0A5M8NV91"/>
<dbReference type="InterPro" id="IPR006626">
    <property type="entry name" value="PbH1"/>
</dbReference>
<evidence type="ECO:0000259" key="2">
    <source>
        <dbReference type="Pfam" id="PF21231"/>
    </source>
</evidence>
<proteinExistence type="predicted"/>
<dbReference type="Gene3D" id="2.160.20.10">
    <property type="entry name" value="Single-stranded right-handed beta-helix, Pectin lyase-like"/>
    <property type="match status" value="2"/>
</dbReference>
<feature type="chain" id="PRO_5024354909" description="GH141-like insertion domain-containing protein" evidence="1">
    <location>
        <begin position="29"/>
        <end position="719"/>
    </location>
</feature>
<organism evidence="3 4">
    <name type="scientific">Candidatus Ordinivivax streblomastigis</name>
    <dbReference type="NCBI Taxonomy" id="2540710"/>
    <lineage>
        <taxon>Bacteria</taxon>
        <taxon>Pseudomonadati</taxon>
        <taxon>Bacteroidota</taxon>
        <taxon>Bacteroidia</taxon>
        <taxon>Bacteroidales</taxon>
        <taxon>Candidatus Ordinivivax</taxon>
    </lineage>
</organism>
<dbReference type="PANTHER" id="PTHR36453:SF1">
    <property type="entry name" value="RIGHT HANDED BETA HELIX DOMAIN-CONTAINING PROTEIN"/>
    <property type="match status" value="1"/>
</dbReference>
<evidence type="ECO:0000313" key="3">
    <source>
        <dbReference type="EMBL" id="KAA6300238.1"/>
    </source>
</evidence>
<dbReference type="Pfam" id="PF21231">
    <property type="entry name" value="GH141_M"/>
    <property type="match status" value="1"/>
</dbReference>
<dbReference type="PANTHER" id="PTHR36453">
    <property type="entry name" value="SECRETED PROTEIN-RELATED"/>
    <property type="match status" value="1"/>
</dbReference>
<feature type="signal peptide" evidence="1">
    <location>
        <begin position="1"/>
        <end position="28"/>
    </location>
</feature>
<keyword evidence="1" id="KW-0732">Signal</keyword>
<dbReference type="InterPro" id="IPR048482">
    <property type="entry name" value="GH141_ins"/>
</dbReference>
<evidence type="ECO:0000256" key="1">
    <source>
        <dbReference type="SAM" id="SignalP"/>
    </source>
</evidence>
<comment type="caution">
    <text evidence="3">The sequence shown here is derived from an EMBL/GenBank/DDBJ whole genome shotgun (WGS) entry which is preliminary data.</text>
</comment>
<sequence>MDKIENRSNKMKLVSIAIAISFTLSVFAQHTGKESFYDNYNKVYVSVSGSDNANGSRKKPVKTIGKAVEIAEKIATDASNYKNKKGIAILFKTGSYKINEPIRLCPDITRYGELCFDAIENNVVFSGKERVAGTWQAFGNGIYRTNIGSGKIFRELYINNQSAIRARYPNVSGKGADKDIVDLDKYTKDSGQLRFYFERKDNTADANYFNQILTDKLLTDLGTVEMFMIQEWTLSIGQISDIGYETVDVKGKPVNAVYFRLNADAETNHWHRGWPRIFTKQPHWLENSLALLDAENEWYYDGKDGFLYYKPEKGTDVNALKIEYPGKTECLFEIIGGESTATADNRVKNISFKNLTMEGSNWTYPSLHSYLDQQNGQYNIGKEDWMERPQAAILLAWAENIAFEGNVIRNMASTAIDCYQGTKNIRVIGNAFGDIGGSAVSFGQRSEKTKNIGKFTSYYPDNREEITQQIHIENNYFEACGKNYVGATTIGGGYSMEIYIRHNEINGSAHDAISVGWGWQTEKSVMREIHIDNNRLVNVKANRLLYDGSGLYVLGVHDVTDVDANGYPLSTMNGNYMIYLGGACGLYFDNGVTHFSAKNNVVDGRKRIGRYDLGHVYINDDPLRDWTILNIHVDHTYGTDLFYMGPMDGDLPNPSHNKILLENKPGNGIKSTARNITVRNSVLIEDADWSKNPEAQAIVDAAGLQKDYVYIKNCYKSNK</sequence>
<accession>A0A5M8NV91</accession>
<feature type="domain" description="GH141-like insertion" evidence="2">
    <location>
        <begin position="152"/>
        <end position="311"/>
    </location>
</feature>
<evidence type="ECO:0000313" key="4">
    <source>
        <dbReference type="Proteomes" id="UP000324575"/>
    </source>
</evidence>
<dbReference type="Proteomes" id="UP000324575">
    <property type="component" value="Unassembled WGS sequence"/>
</dbReference>
<name>A0A5M8NV91_9BACT</name>
<reference evidence="3 4" key="1">
    <citation type="submission" date="2019-03" db="EMBL/GenBank/DDBJ databases">
        <title>Single cell metagenomics reveals metabolic interactions within the superorganism composed of flagellate Streblomastix strix and complex community of Bacteroidetes bacteria on its surface.</title>
        <authorList>
            <person name="Treitli S.C."/>
            <person name="Kolisko M."/>
            <person name="Husnik F."/>
            <person name="Keeling P."/>
            <person name="Hampl V."/>
        </authorList>
    </citation>
    <scope>NUCLEOTIDE SEQUENCE [LARGE SCALE GENOMIC DNA]</scope>
    <source>
        <strain evidence="3">St1</strain>
    </source>
</reference>
<dbReference type="SMART" id="SM00710">
    <property type="entry name" value="PbH1"/>
    <property type="match status" value="5"/>
</dbReference>
<protein>
    <recommendedName>
        <fullName evidence="2">GH141-like insertion domain-containing protein</fullName>
    </recommendedName>
</protein>